<name>A0A1X7LUE9_9BACL</name>
<gene>
    <name evidence="3" type="ORF">SAMN06295960_4295</name>
</gene>
<evidence type="ECO:0000313" key="4">
    <source>
        <dbReference type="Proteomes" id="UP000193834"/>
    </source>
</evidence>
<proteinExistence type="predicted"/>
<dbReference type="STRING" id="1852522.SAMN06295960_4295"/>
<organism evidence="3 4">
    <name type="scientific">Paenibacillus aquistagni</name>
    <dbReference type="NCBI Taxonomy" id="1852522"/>
    <lineage>
        <taxon>Bacteria</taxon>
        <taxon>Bacillati</taxon>
        <taxon>Bacillota</taxon>
        <taxon>Bacilli</taxon>
        <taxon>Bacillales</taxon>
        <taxon>Paenibacillaceae</taxon>
        <taxon>Paenibacillus</taxon>
    </lineage>
</organism>
<sequence>MKAKQGWRKSVLVMMTMLLMLPAPLQAKAKPEPSSLLIVYDSLALGTSREGNVEALQRLLASFQVQVTVESLAAYQPGTLTQYDKLIEIQNRSDMWDTPSEYVKDLEHYQGEMLFIGEKPRDRLSQALGLQLMDKAAAADLSIGPFQENSVQVPYLYTSSLGEDSWYGSLKAHHAEAAYPYGVRVAPYAYVPFLEKDTLSELAISYLLKDWLQPSQPSHYYVVFKEIYPFSDLALLEQLADELFEAGIPFIASIRPVFSNTDYPAMKRYIQALNYVQSRNGTIVVNAPVVASTIQDLDRSLYNLMEHFIDVLAQDGVIALGMGTEMYWTYDAHYADEGMSFFDSAILFPNERLMYKSKSNTSVAFSSSLYSMDPAFLKRYLIDERLLEPLPMDTAFTYDLVQQKEELLSIADRLKSSWITFEDYKNDSHIVSTPAYELKSERGALYRNGERMGIQAGREETSGDYVYKEQEEKSFEQWFTVQNKIFIVIIFITLIVFTGFLIIGYRMYKRKYYK</sequence>
<keyword evidence="1" id="KW-0812">Transmembrane</keyword>
<dbReference type="OrthoDB" id="1779709at2"/>
<keyword evidence="1" id="KW-0472">Membrane</keyword>
<feature type="transmembrane region" description="Helical" evidence="1">
    <location>
        <begin position="485"/>
        <end position="505"/>
    </location>
</feature>
<keyword evidence="4" id="KW-1185">Reference proteome</keyword>
<evidence type="ECO:0000256" key="2">
    <source>
        <dbReference type="SAM" id="SignalP"/>
    </source>
</evidence>
<dbReference type="RefSeq" id="WP_085497854.1">
    <property type="nucleotide sequence ID" value="NZ_FXAZ01000007.1"/>
</dbReference>
<dbReference type="EMBL" id="FXAZ01000007">
    <property type="protein sequence ID" value="SMG56912.1"/>
    <property type="molecule type" value="Genomic_DNA"/>
</dbReference>
<dbReference type="Proteomes" id="UP000193834">
    <property type="component" value="Unassembled WGS sequence"/>
</dbReference>
<accession>A0A1X7LUE9</accession>
<keyword evidence="1" id="KW-1133">Transmembrane helix</keyword>
<feature type="signal peptide" evidence="2">
    <location>
        <begin position="1"/>
        <end position="27"/>
    </location>
</feature>
<feature type="chain" id="PRO_5039509801" evidence="2">
    <location>
        <begin position="28"/>
        <end position="514"/>
    </location>
</feature>
<reference evidence="3 4" key="1">
    <citation type="submission" date="2017-04" db="EMBL/GenBank/DDBJ databases">
        <authorList>
            <person name="Afonso C.L."/>
            <person name="Miller P.J."/>
            <person name="Scott M.A."/>
            <person name="Spackman E."/>
            <person name="Goraichik I."/>
            <person name="Dimitrov K.M."/>
            <person name="Suarez D.L."/>
            <person name="Swayne D.E."/>
        </authorList>
    </citation>
    <scope>NUCLEOTIDE SEQUENCE [LARGE SCALE GENOMIC DNA]</scope>
    <source>
        <strain evidence="3 4">11</strain>
    </source>
</reference>
<evidence type="ECO:0000313" key="3">
    <source>
        <dbReference type="EMBL" id="SMG56912.1"/>
    </source>
</evidence>
<evidence type="ECO:0000256" key="1">
    <source>
        <dbReference type="SAM" id="Phobius"/>
    </source>
</evidence>
<dbReference type="AlphaFoldDB" id="A0A1X7LUE9"/>
<keyword evidence="2" id="KW-0732">Signal</keyword>
<protein>
    <submittedName>
        <fullName evidence="3">Uncharacterized protein YdaL</fullName>
    </submittedName>
</protein>